<evidence type="ECO:0000313" key="8">
    <source>
        <dbReference type="EMBL" id="TCV02468.1"/>
    </source>
</evidence>
<sequence length="170" mass="19081">MLWSISGSLNFSLLGHDWSFPGYMVYAAYLSIVLKVALSHYLGKVLITLNMQQQNAEGDFRFLDIQVRENAEQVAFYQGGGREGERLIQRFSRVRANALSVILHEFKVSFGQSLFSHFLSPLPTLLALPRLLCGEISFGDLTRIQMAYGSLGATLSYFMQAYQGLPVGWC</sequence>
<keyword evidence="2" id="KW-0813">Transport</keyword>
<keyword evidence="5 6" id="KW-0472">Membrane</keyword>
<dbReference type="InterPro" id="IPR011527">
    <property type="entry name" value="ABC1_TM_dom"/>
</dbReference>
<evidence type="ECO:0000313" key="9">
    <source>
        <dbReference type="Proteomes" id="UP000295433"/>
    </source>
</evidence>
<evidence type="ECO:0000256" key="5">
    <source>
        <dbReference type="ARBA" id="ARBA00023136"/>
    </source>
</evidence>
<feature type="transmembrane region" description="Helical" evidence="6">
    <location>
        <begin position="20"/>
        <end position="42"/>
    </location>
</feature>
<keyword evidence="4 6" id="KW-1133">Transmembrane helix</keyword>
<evidence type="ECO:0000256" key="1">
    <source>
        <dbReference type="ARBA" id="ARBA00004651"/>
    </source>
</evidence>
<gene>
    <name evidence="8" type="ORF">EDC54_1173</name>
</gene>
<dbReference type="GO" id="GO:0005886">
    <property type="term" value="C:plasma membrane"/>
    <property type="evidence" value="ECO:0007669"/>
    <property type="project" value="UniProtKB-SubCell"/>
</dbReference>
<evidence type="ECO:0000256" key="2">
    <source>
        <dbReference type="ARBA" id="ARBA00022448"/>
    </source>
</evidence>
<keyword evidence="9" id="KW-1185">Reference proteome</keyword>
<dbReference type="Gene3D" id="1.20.1560.10">
    <property type="entry name" value="ABC transporter type 1, transmembrane domain"/>
    <property type="match status" value="1"/>
</dbReference>
<dbReference type="InterPro" id="IPR036640">
    <property type="entry name" value="ABC1_TM_sf"/>
</dbReference>
<evidence type="ECO:0000256" key="6">
    <source>
        <dbReference type="SAM" id="Phobius"/>
    </source>
</evidence>
<dbReference type="GO" id="GO:0005524">
    <property type="term" value="F:ATP binding"/>
    <property type="evidence" value="ECO:0007669"/>
    <property type="project" value="InterPro"/>
</dbReference>
<name>A0A4R3VFJ5_9GAMM</name>
<protein>
    <submittedName>
        <fullName evidence="8">ABC transporter transmembrane protein</fullName>
    </submittedName>
</protein>
<keyword evidence="3 6" id="KW-0812">Transmembrane</keyword>
<dbReference type="Proteomes" id="UP000295433">
    <property type="component" value="Unassembled WGS sequence"/>
</dbReference>
<comment type="subcellular location">
    <subcellularLocation>
        <location evidence="1">Cell membrane</location>
        <topology evidence="1">Multi-pass membrane protein</topology>
    </subcellularLocation>
</comment>
<dbReference type="Pfam" id="PF06472">
    <property type="entry name" value="ABC_membrane_2"/>
    <property type="match status" value="1"/>
</dbReference>
<organism evidence="8 9">
    <name type="scientific">Samsonia erythrinae</name>
    <dbReference type="NCBI Taxonomy" id="160434"/>
    <lineage>
        <taxon>Bacteria</taxon>
        <taxon>Pseudomonadati</taxon>
        <taxon>Pseudomonadota</taxon>
        <taxon>Gammaproteobacteria</taxon>
        <taxon>Enterobacterales</taxon>
        <taxon>Pectobacteriaceae</taxon>
        <taxon>Samsonia</taxon>
    </lineage>
</organism>
<dbReference type="PANTHER" id="PTHR11384">
    <property type="entry name" value="ATP-BINDING CASSETTE, SUB-FAMILY D MEMBER"/>
    <property type="match status" value="1"/>
</dbReference>
<dbReference type="EMBL" id="SMBY01000017">
    <property type="protein sequence ID" value="TCV02468.1"/>
    <property type="molecule type" value="Genomic_DNA"/>
</dbReference>
<accession>A0A4R3VFJ5</accession>
<dbReference type="PANTHER" id="PTHR11384:SF59">
    <property type="entry name" value="LYSOSOMAL COBALAMIN TRANSPORTER ABCD4"/>
    <property type="match status" value="1"/>
</dbReference>
<feature type="domain" description="ABC transmembrane type-1" evidence="7">
    <location>
        <begin position="26"/>
        <end position="129"/>
    </location>
</feature>
<evidence type="ECO:0000259" key="7">
    <source>
        <dbReference type="Pfam" id="PF06472"/>
    </source>
</evidence>
<comment type="caution">
    <text evidence="8">The sequence shown here is derived from an EMBL/GenBank/DDBJ whole genome shotgun (WGS) entry which is preliminary data.</text>
</comment>
<dbReference type="GO" id="GO:0140359">
    <property type="term" value="F:ABC-type transporter activity"/>
    <property type="evidence" value="ECO:0007669"/>
    <property type="project" value="InterPro"/>
</dbReference>
<proteinExistence type="predicted"/>
<dbReference type="SUPFAM" id="SSF90123">
    <property type="entry name" value="ABC transporter transmembrane region"/>
    <property type="match status" value="1"/>
</dbReference>
<dbReference type="RefSeq" id="WP_230514550.1">
    <property type="nucleotide sequence ID" value="NZ_JAWIZJ010000017.1"/>
</dbReference>
<reference evidence="8 9" key="1">
    <citation type="submission" date="2019-03" db="EMBL/GenBank/DDBJ databases">
        <title>Genomic Encyclopedia of Type Strains, Phase IV (KMG-IV): sequencing the most valuable type-strain genomes for metagenomic binning, comparative biology and taxonomic classification.</title>
        <authorList>
            <person name="Goeker M."/>
        </authorList>
    </citation>
    <scope>NUCLEOTIDE SEQUENCE [LARGE SCALE GENOMIC DNA]</scope>
    <source>
        <strain evidence="8 9">DSM 16730</strain>
    </source>
</reference>
<evidence type="ECO:0000256" key="3">
    <source>
        <dbReference type="ARBA" id="ARBA00022692"/>
    </source>
</evidence>
<dbReference type="InterPro" id="IPR050835">
    <property type="entry name" value="ABC_transporter_sub-D"/>
</dbReference>
<dbReference type="AlphaFoldDB" id="A0A4R3VFJ5"/>
<evidence type="ECO:0000256" key="4">
    <source>
        <dbReference type="ARBA" id="ARBA00022989"/>
    </source>
</evidence>